<evidence type="ECO:0000256" key="1">
    <source>
        <dbReference type="SAM" id="MobiDB-lite"/>
    </source>
</evidence>
<dbReference type="Pfam" id="PF15284">
    <property type="entry name" value="PAGK"/>
    <property type="match status" value="1"/>
</dbReference>
<protein>
    <submittedName>
        <fullName evidence="2">Uncharacterized protein</fullName>
    </submittedName>
</protein>
<dbReference type="KEGG" id="pmet:G4Y79_09130"/>
<name>A0A7S8ECQ2_9CHLR</name>
<proteinExistence type="predicted"/>
<accession>A0A7S8ECQ2</accession>
<evidence type="ECO:0000313" key="2">
    <source>
        <dbReference type="EMBL" id="QPC84519.1"/>
    </source>
</evidence>
<gene>
    <name evidence="2" type="ORF">G4Y79_09130</name>
</gene>
<feature type="region of interest" description="Disordered" evidence="1">
    <location>
        <begin position="25"/>
        <end position="44"/>
    </location>
</feature>
<dbReference type="EMBL" id="CP062983">
    <property type="protein sequence ID" value="QPC84519.1"/>
    <property type="molecule type" value="Genomic_DNA"/>
</dbReference>
<dbReference type="Proteomes" id="UP000594468">
    <property type="component" value="Chromosome"/>
</dbReference>
<evidence type="ECO:0000313" key="3">
    <source>
        <dbReference type="Proteomes" id="UP000594468"/>
    </source>
</evidence>
<dbReference type="InterPro" id="IPR029335">
    <property type="entry name" value="PAGK"/>
</dbReference>
<reference evidence="2 3" key="1">
    <citation type="submission" date="2020-02" db="EMBL/GenBank/DDBJ databases">
        <authorList>
            <person name="Zheng R.K."/>
            <person name="Sun C.M."/>
        </authorList>
    </citation>
    <scope>NUCLEOTIDE SEQUENCE [LARGE SCALE GENOMIC DNA]</scope>
    <source>
        <strain evidence="3">rifampicinis</strain>
    </source>
</reference>
<keyword evidence="3" id="KW-1185">Reference proteome</keyword>
<organism evidence="2 3">
    <name type="scientific">Phototrophicus methaneseepsis</name>
    <dbReference type="NCBI Taxonomy" id="2710758"/>
    <lineage>
        <taxon>Bacteria</taxon>
        <taxon>Bacillati</taxon>
        <taxon>Chloroflexota</taxon>
        <taxon>Candidatus Thermofontia</taxon>
        <taxon>Phototrophicales</taxon>
        <taxon>Phototrophicaceae</taxon>
        <taxon>Phototrophicus</taxon>
    </lineage>
</organism>
<dbReference type="AlphaFoldDB" id="A0A7S8ECQ2"/>
<sequence>MTASCHRLVPATTSSSLLIWAHSSPHQNSAKQSPVPPKWTNLAW</sequence>